<accession>A0A7R8H9F9</accession>
<evidence type="ECO:0000313" key="1">
    <source>
        <dbReference type="EMBL" id="CAF2948743.1"/>
    </source>
</evidence>
<dbReference type="Proteomes" id="UP000675881">
    <property type="component" value="Chromosome 5"/>
</dbReference>
<dbReference type="AlphaFoldDB" id="A0A7R8H9F9"/>
<keyword evidence="2" id="KW-1185">Reference proteome</keyword>
<name>A0A7R8H9F9_LEPSM</name>
<evidence type="ECO:0000313" key="2">
    <source>
        <dbReference type="Proteomes" id="UP000675881"/>
    </source>
</evidence>
<organism evidence="1 2">
    <name type="scientific">Lepeophtheirus salmonis</name>
    <name type="common">Salmon louse</name>
    <name type="synonym">Caligus salmonis</name>
    <dbReference type="NCBI Taxonomy" id="72036"/>
    <lineage>
        <taxon>Eukaryota</taxon>
        <taxon>Metazoa</taxon>
        <taxon>Ecdysozoa</taxon>
        <taxon>Arthropoda</taxon>
        <taxon>Crustacea</taxon>
        <taxon>Multicrustacea</taxon>
        <taxon>Hexanauplia</taxon>
        <taxon>Copepoda</taxon>
        <taxon>Siphonostomatoida</taxon>
        <taxon>Caligidae</taxon>
        <taxon>Lepeophtheirus</taxon>
    </lineage>
</organism>
<gene>
    <name evidence="1" type="ORF">LSAA_10696</name>
</gene>
<sequence>MPLKRLVFILLTREARPRKINVDEVKEAFMANPKTFMTNVAQDMNVRKATISRTEKEVGGRSLRMIERSLLSQLQPDKRLERCKVMLNDITGTCGFQLGFLGALCSTADRQGLIAVFLVLPTTRVIFKEEYSIIESHHTPEEVLIRVHSTCNQILKKTSCTFPWIFLLSWEAIAIARLKSIYEYRNGTLNFVLSHTKHIKNYDTQLSKGLGLSYG</sequence>
<protein>
    <submittedName>
        <fullName evidence="1">(salmon louse) hypothetical protein</fullName>
    </submittedName>
</protein>
<proteinExistence type="predicted"/>
<dbReference type="EMBL" id="HG994584">
    <property type="protein sequence ID" value="CAF2948743.1"/>
    <property type="molecule type" value="Genomic_DNA"/>
</dbReference>
<reference evidence="1" key="1">
    <citation type="submission" date="2021-02" db="EMBL/GenBank/DDBJ databases">
        <authorList>
            <person name="Bekaert M."/>
        </authorList>
    </citation>
    <scope>NUCLEOTIDE SEQUENCE</scope>
    <source>
        <strain evidence="1">IoA-00</strain>
    </source>
</reference>
<dbReference type="OrthoDB" id="6368480at2759"/>